<dbReference type="InterPro" id="IPR053137">
    <property type="entry name" value="NLR-like"/>
</dbReference>
<dbReference type="InterPro" id="IPR035994">
    <property type="entry name" value="Nucleoside_phosphorylase_sf"/>
</dbReference>
<dbReference type="VEuPathDB" id="FungiDB:F4678DRAFT_422344"/>
<dbReference type="GO" id="GO:0003824">
    <property type="term" value="F:catalytic activity"/>
    <property type="evidence" value="ECO:0007669"/>
    <property type="project" value="InterPro"/>
</dbReference>
<dbReference type="PANTHER" id="PTHR46082">
    <property type="entry name" value="ATP/GTP-BINDING PROTEIN-RELATED"/>
    <property type="match status" value="1"/>
</dbReference>
<comment type="caution">
    <text evidence="1">The sequence shown here is derived from an EMBL/GenBank/DDBJ whole genome shotgun (WGS) entry which is preliminary data.</text>
</comment>
<protein>
    <recommendedName>
        <fullName evidence="3">Nucleoside phosphorylase domain-containing protein</fullName>
    </recommendedName>
</protein>
<name>A0A9W8NHY0_9PEZI</name>
<dbReference type="GO" id="GO:0009116">
    <property type="term" value="P:nucleoside metabolic process"/>
    <property type="evidence" value="ECO:0007669"/>
    <property type="project" value="InterPro"/>
</dbReference>
<dbReference type="SUPFAM" id="SSF53167">
    <property type="entry name" value="Purine and uridine phosphorylases"/>
    <property type="match status" value="1"/>
</dbReference>
<evidence type="ECO:0008006" key="3">
    <source>
        <dbReference type="Google" id="ProtNLM"/>
    </source>
</evidence>
<gene>
    <name evidence="1" type="ORF">NPX13_g3410</name>
</gene>
<dbReference type="AlphaFoldDB" id="A0A9W8NHY0"/>
<dbReference type="PANTHER" id="PTHR46082:SF11">
    <property type="entry name" value="AAA+ ATPASE DOMAIN-CONTAINING PROTEIN-RELATED"/>
    <property type="match status" value="1"/>
</dbReference>
<keyword evidence="2" id="KW-1185">Reference proteome</keyword>
<proteinExistence type="predicted"/>
<reference evidence="1" key="1">
    <citation type="submission" date="2022-07" db="EMBL/GenBank/DDBJ databases">
        <title>Genome Sequence of Xylaria arbuscula.</title>
        <authorList>
            <person name="Buettner E."/>
        </authorList>
    </citation>
    <scope>NUCLEOTIDE SEQUENCE</scope>
    <source>
        <strain evidence="1">VT107</strain>
    </source>
</reference>
<dbReference type="Proteomes" id="UP001148614">
    <property type="component" value="Unassembled WGS sequence"/>
</dbReference>
<sequence length="334" mass="36114">MPSSIPSTVSSRNYTCDDYTIGWICVHVKQQTAAIMMLDEEHSDIEKTSNDPITYNLGSVGRHNVVIACLPLGWSSSNAAATVAVRLTTTFPCIKLCLLVGLGSGIPHRVRLGDIVVGTPDRGFPGVVEWQVDRNNEGRKTAEMGDPPISLLSALTKLKTINEINGSKVPIYLNKIKEHKKLSQIYTVSDMLREPLAENDRVGATDVLKSKLEETELTQSANMKLGDPAIHYGLIASTTHLIRDKDAYDCLDKTIDGRDLLCVETEASGLMCNFPGLVIRGICDYAGESQDAYKGWQGPAAAAAAAFGKEILSVLPSAQLELLPTIKSLGPSVF</sequence>
<dbReference type="EMBL" id="JANPWZ010000422">
    <property type="protein sequence ID" value="KAJ3577154.1"/>
    <property type="molecule type" value="Genomic_DNA"/>
</dbReference>
<accession>A0A9W8NHY0</accession>
<dbReference type="Gene3D" id="3.40.50.1580">
    <property type="entry name" value="Nucleoside phosphorylase domain"/>
    <property type="match status" value="1"/>
</dbReference>
<evidence type="ECO:0000313" key="1">
    <source>
        <dbReference type="EMBL" id="KAJ3577154.1"/>
    </source>
</evidence>
<evidence type="ECO:0000313" key="2">
    <source>
        <dbReference type="Proteomes" id="UP001148614"/>
    </source>
</evidence>
<organism evidence="1 2">
    <name type="scientific">Xylaria arbuscula</name>
    <dbReference type="NCBI Taxonomy" id="114810"/>
    <lineage>
        <taxon>Eukaryota</taxon>
        <taxon>Fungi</taxon>
        <taxon>Dikarya</taxon>
        <taxon>Ascomycota</taxon>
        <taxon>Pezizomycotina</taxon>
        <taxon>Sordariomycetes</taxon>
        <taxon>Xylariomycetidae</taxon>
        <taxon>Xylariales</taxon>
        <taxon>Xylariaceae</taxon>
        <taxon>Xylaria</taxon>
    </lineage>
</organism>